<sequence length="207" mass="22863">MRIDADAVLWSAAESEREGRPLLVVMHGLGSNEGDLFSLTPYLPKEPVVASLRAPNRYGGGWSWFEPNPDDEARAREIDAASAAVLEWLDAQAFTSVGLLGFSQGGAMSAQLMRHRPEQFGYAINLSGFVVPTPHEGDAALAERKPPVFWGMGSADQVINPRFIEYTREWLPEHSTLTYRPYPGMAHEVVHQELLDIAEFMAPLVEG</sequence>
<dbReference type="EMBL" id="JASATX010000002">
    <property type="protein sequence ID" value="MDI2098514.1"/>
    <property type="molecule type" value="Genomic_DNA"/>
</dbReference>
<dbReference type="PANTHER" id="PTHR10655:SF17">
    <property type="entry name" value="LYSOPHOSPHOLIPASE-LIKE PROTEIN 1"/>
    <property type="match status" value="1"/>
</dbReference>
<organism evidence="4 5">
    <name type="scientific">Ruicaihuangia caeni</name>
    <dbReference type="NCBI Taxonomy" id="3042517"/>
    <lineage>
        <taxon>Bacteria</taxon>
        <taxon>Bacillati</taxon>
        <taxon>Actinomycetota</taxon>
        <taxon>Actinomycetes</taxon>
        <taxon>Micrococcales</taxon>
        <taxon>Microbacteriaceae</taxon>
        <taxon>Ruicaihuangia</taxon>
    </lineage>
</organism>
<dbReference type="PANTHER" id="PTHR10655">
    <property type="entry name" value="LYSOPHOSPHOLIPASE-RELATED"/>
    <property type="match status" value="1"/>
</dbReference>
<keyword evidence="2 4" id="KW-0378">Hydrolase</keyword>
<dbReference type="AlphaFoldDB" id="A0AAW6T5J5"/>
<dbReference type="GO" id="GO:0016787">
    <property type="term" value="F:hydrolase activity"/>
    <property type="evidence" value="ECO:0007669"/>
    <property type="project" value="UniProtKB-KW"/>
</dbReference>
<evidence type="ECO:0000256" key="1">
    <source>
        <dbReference type="ARBA" id="ARBA00006499"/>
    </source>
</evidence>
<comment type="similarity">
    <text evidence="1">Belongs to the AB hydrolase superfamily. AB hydrolase 2 family.</text>
</comment>
<protein>
    <submittedName>
        <fullName evidence="4">Alpha/beta hydrolase-fold protein</fullName>
    </submittedName>
</protein>
<dbReference type="InterPro" id="IPR003140">
    <property type="entry name" value="PLipase/COase/thioEstase"/>
</dbReference>
<comment type="caution">
    <text evidence="4">The sequence shown here is derived from an EMBL/GenBank/DDBJ whole genome shotgun (WGS) entry which is preliminary data.</text>
</comment>
<evidence type="ECO:0000259" key="3">
    <source>
        <dbReference type="Pfam" id="PF02230"/>
    </source>
</evidence>
<evidence type="ECO:0000313" key="5">
    <source>
        <dbReference type="Proteomes" id="UP001321506"/>
    </source>
</evidence>
<keyword evidence="5" id="KW-1185">Reference proteome</keyword>
<proteinExistence type="inferred from homology"/>
<reference evidence="4 5" key="1">
    <citation type="submission" date="2023-04" db="EMBL/GenBank/DDBJ databases">
        <title>Klugiella caeni sp. nov. isolated from the sludge of biochemical tank.</title>
        <authorList>
            <person name="Geng K."/>
        </authorList>
    </citation>
    <scope>NUCLEOTIDE SEQUENCE [LARGE SCALE GENOMIC DNA]</scope>
    <source>
        <strain evidence="4 5">YN-L-19</strain>
    </source>
</reference>
<feature type="domain" description="Phospholipase/carboxylesterase/thioesterase" evidence="3">
    <location>
        <begin position="14"/>
        <end position="202"/>
    </location>
</feature>
<dbReference type="SUPFAM" id="SSF53474">
    <property type="entry name" value="alpha/beta-Hydrolases"/>
    <property type="match status" value="1"/>
</dbReference>
<dbReference type="RefSeq" id="WP_281488304.1">
    <property type="nucleotide sequence ID" value="NZ_JASATX010000002.1"/>
</dbReference>
<dbReference type="Proteomes" id="UP001321506">
    <property type="component" value="Unassembled WGS sequence"/>
</dbReference>
<dbReference type="Pfam" id="PF02230">
    <property type="entry name" value="Abhydrolase_2"/>
    <property type="match status" value="1"/>
</dbReference>
<name>A0AAW6T5J5_9MICO</name>
<dbReference type="InterPro" id="IPR050565">
    <property type="entry name" value="LYPA1-2/EST-like"/>
</dbReference>
<evidence type="ECO:0000313" key="4">
    <source>
        <dbReference type="EMBL" id="MDI2098514.1"/>
    </source>
</evidence>
<dbReference type="Gene3D" id="3.40.50.1820">
    <property type="entry name" value="alpha/beta hydrolase"/>
    <property type="match status" value="1"/>
</dbReference>
<evidence type="ECO:0000256" key="2">
    <source>
        <dbReference type="ARBA" id="ARBA00022801"/>
    </source>
</evidence>
<accession>A0AAW6T5J5</accession>
<dbReference type="InterPro" id="IPR029058">
    <property type="entry name" value="AB_hydrolase_fold"/>
</dbReference>
<gene>
    <name evidence="4" type="ORF">QF206_06005</name>
</gene>